<sequence length="491" mass="56008">MKLSILFLFVLGAQASWFGSDTPAYQNWDTQQLTAWLKEHNIPTPSDAPSQQQLQELVKSNWASAQQYSAEQYKAAQDYGSDQYNAAQKTFQNLKDYAFETWDESTLRQFLLDQGVVAPKGPREQLVQLARQKHADWQKTASSLSYVASTGVYGSPSYQASQSVSSVIAQATADVSRKLDDSKDYVYSTWDDNRLRSFLEEKGLIKTKQQVQREEMLQLMHSYYAKVADPVYEAWSDSYMYEWLAAHNLSPSTSSTPPPRTTLLERMKSYYYDVTQKVWNTWSESDMKNWLVEHNIVKSNAQISREKLQKLVADNYLNAEDTIWSSWRDSDIREWLVEHDYVKGDDASKLSREQLVKMINAKYNDVSARTAPYLVWPDARLRAYLRENGLSEDALPTSRPGLLQEARIRYTQTTTRAEALYQRILDALNSGIHIAEDKLWAVLEILTGTKERAAEKAQSAKEWSNEKGKEARASVVSATAEASGKAVKSEL</sequence>
<accession>A0ACB8T3H4</accession>
<keyword evidence="2" id="KW-1185">Reference proteome</keyword>
<proteinExistence type="predicted"/>
<organism evidence="1 2">
    <name type="scientific">Artomyces pyxidatus</name>
    <dbReference type="NCBI Taxonomy" id="48021"/>
    <lineage>
        <taxon>Eukaryota</taxon>
        <taxon>Fungi</taxon>
        <taxon>Dikarya</taxon>
        <taxon>Basidiomycota</taxon>
        <taxon>Agaricomycotina</taxon>
        <taxon>Agaricomycetes</taxon>
        <taxon>Russulales</taxon>
        <taxon>Auriscalpiaceae</taxon>
        <taxon>Artomyces</taxon>
    </lineage>
</organism>
<protein>
    <submittedName>
        <fullName evidence="1">Uncharacterized protein</fullName>
    </submittedName>
</protein>
<gene>
    <name evidence="1" type="ORF">BV25DRAFT_1907092</name>
</gene>
<name>A0ACB8T3H4_9AGAM</name>
<evidence type="ECO:0000313" key="2">
    <source>
        <dbReference type="Proteomes" id="UP000814140"/>
    </source>
</evidence>
<dbReference type="Proteomes" id="UP000814140">
    <property type="component" value="Unassembled WGS sequence"/>
</dbReference>
<dbReference type="EMBL" id="MU277203">
    <property type="protein sequence ID" value="KAI0063313.1"/>
    <property type="molecule type" value="Genomic_DNA"/>
</dbReference>
<reference evidence="1" key="2">
    <citation type="journal article" date="2022" name="New Phytol.">
        <title>Evolutionary transition to the ectomycorrhizal habit in the genomes of a hyperdiverse lineage of mushroom-forming fungi.</title>
        <authorList>
            <person name="Looney B."/>
            <person name="Miyauchi S."/>
            <person name="Morin E."/>
            <person name="Drula E."/>
            <person name="Courty P.E."/>
            <person name="Kohler A."/>
            <person name="Kuo A."/>
            <person name="LaButti K."/>
            <person name="Pangilinan J."/>
            <person name="Lipzen A."/>
            <person name="Riley R."/>
            <person name="Andreopoulos W."/>
            <person name="He G."/>
            <person name="Johnson J."/>
            <person name="Nolan M."/>
            <person name="Tritt A."/>
            <person name="Barry K.W."/>
            <person name="Grigoriev I.V."/>
            <person name="Nagy L.G."/>
            <person name="Hibbett D."/>
            <person name="Henrissat B."/>
            <person name="Matheny P.B."/>
            <person name="Labbe J."/>
            <person name="Martin F.M."/>
        </authorList>
    </citation>
    <scope>NUCLEOTIDE SEQUENCE</scope>
    <source>
        <strain evidence="1">HHB10654</strain>
    </source>
</reference>
<evidence type="ECO:0000313" key="1">
    <source>
        <dbReference type="EMBL" id="KAI0063313.1"/>
    </source>
</evidence>
<comment type="caution">
    <text evidence="1">The sequence shown here is derived from an EMBL/GenBank/DDBJ whole genome shotgun (WGS) entry which is preliminary data.</text>
</comment>
<reference evidence="1" key="1">
    <citation type="submission" date="2021-03" db="EMBL/GenBank/DDBJ databases">
        <authorList>
            <consortium name="DOE Joint Genome Institute"/>
            <person name="Ahrendt S."/>
            <person name="Looney B.P."/>
            <person name="Miyauchi S."/>
            <person name="Morin E."/>
            <person name="Drula E."/>
            <person name="Courty P.E."/>
            <person name="Chicoki N."/>
            <person name="Fauchery L."/>
            <person name="Kohler A."/>
            <person name="Kuo A."/>
            <person name="Labutti K."/>
            <person name="Pangilinan J."/>
            <person name="Lipzen A."/>
            <person name="Riley R."/>
            <person name="Andreopoulos W."/>
            <person name="He G."/>
            <person name="Johnson J."/>
            <person name="Barry K.W."/>
            <person name="Grigoriev I.V."/>
            <person name="Nagy L."/>
            <person name="Hibbett D."/>
            <person name="Henrissat B."/>
            <person name="Matheny P.B."/>
            <person name="Labbe J."/>
            <person name="Martin F."/>
        </authorList>
    </citation>
    <scope>NUCLEOTIDE SEQUENCE</scope>
    <source>
        <strain evidence="1">HHB10654</strain>
    </source>
</reference>